<feature type="region of interest" description="Disordered" evidence="1">
    <location>
        <begin position="121"/>
        <end position="209"/>
    </location>
</feature>
<dbReference type="Proteomes" id="UP001370348">
    <property type="component" value="Chromosome"/>
</dbReference>
<gene>
    <name evidence="2" type="ORF">LZC94_08240</name>
</gene>
<keyword evidence="3" id="KW-1185">Reference proteome</keyword>
<dbReference type="RefSeq" id="WP_394826888.1">
    <property type="nucleotide sequence ID" value="NZ_CP089984.1"/>
</dbReference>
<proteinExistence type="predicted"/>
<dbReference type="EMBL" id="CP089984">
    <property type="protein sequence ID" value="WXB17258.1"/>
    <property type="molecule type" value="Genomic_DNA"/>
</dbReference>
<dbReference type="InterPro" id="IPR036709">
    <property type="entry name" value="Autotransporte_beta_dom_sf"/>
</dbReference>
<sequence>MYLLLACAPFVALRAEAAPPEALRAPRVLLIAPRGDPLSERVRLELGARGFGVVRGEHFDPAHPAEGVNGLVLVVEGGGAGVAIWAVDDAREARLLSRVALHDAPATGAIRVAEVARTYAGAGDSPRNGDAARGADAARSVDAPSNVSPPGNVDAPGNVSPLGNVDSPSAGTSSTAARQDGADGRRASSNPAPASQAEPPGAKARGARSGAAARFDAFAEVTWMHPGAGFSSSLGANIGFRVYAHPRVAIGGFAGFPIASSSIRTEVGSARVSPYFLGGTVRVALLDERGPGFRMGVGAGVALQWVRTDGETRAPYEGRSSNVWGAMPLATIDLGHTLGDALVIHGAGIVGASVPKVDVRFANDTVGAWASPMIGLQLGLTIRAAERTPL</sequence>
<organism evidence="2 3">
    <name type="scientific">Pendulispora albinea</name>
    <dbReference type="NCBI Taxonomy" id="2741071"/>
    <lineage>
        <taxon>Bacteria</taxon>
        <taxon>Pseudomonadati</taxon>
        <taxon>Myxococcota</taxon>
        <taxon>Myxococcia</taxon>
        <taxon>Myxococcales</taxon>
        <taxon>Sorangiineae</taxon>
        <taxon>Pendulisporaceae</taxon>
        <taxon>Pendulispora</taxon>
    </lineage>
</organism>
<reference evidence="2 3" key="1">
    <citation type="submission" date="2021-12" db="EMBL/GenBank/DDBJ databases">
        <title>Discovery of the Pendulisporaceae a myxobacterial family with distinct sporulation behavior and unique specialized metabolism.</title>
        <authorList>
            <person name="Garcia R."/>
            <person name="Popoff A."/>
            <person name="Bader C.D."/>
            <person name="Loehr J."/>
            <person name="Walesch S."/>
            <person name="Walt C."/>
            <person name="Boldt J."/>
            <person name="Bunk B."/>
            <person name="Haeckl F.J.F.P.J."/>
            <person name="Gunesch A.P."/>
            <person name="Birkelbach J."/>
            <person name="Nuebel U."/>
            <person name="Pietschmann T."/>
            <person name="Bach T."/>
            <person name="Mueller R."/>
        </authorList>
    </citation>
    <scope>NUCLEOTIDE SEQUENCE [LARGE SCALE GENOMIC DNA]</scope>
    <source>
        <strain evidence="2 3">MSr11954</strain>
    </source>
</reference>
<evidence type="ECO:0000313" key="2">
    <source>
        <dbReference type="EMBL" id="WXB17258.1"/>
    </source>
</evidence>
<evidence type="ECO:0000256" key="1">
    <source>
        <dbReference type="SAM" id="MobiDB-lite"/>
    </source>
</evidence>
<name>A0ABZ2M224_9BACT</name>
<evidence type="ECO:0000313" key="3">
    <source>
        <dbReference type="Proteomes" id="UP001370348"/>
    </source>
</evidence>
<dbReference type="SUPFAM" id="SSF103515">
    <property type="entry name" value="Autotransporter"/>
    <property type="match status" value="1"/>
</dbReference>
<accession>A0ABZ2M224</accession>
<feature type="compositionally biased region" description="Low complexity" evidence="1">
    <location>
        <begin position="129"/>
        <end position="138"/>
    </location>
</feature>
<feature type="compositionally biased region" description="Polar residues" evidence="1">
    <location>
        <begin position="166"/>
        <end position="175"/>
    </location>
</feature>
<protein>
    <submittedName>
        <fullName evidence="2">Uncharacterized protein</fullName>
    </submittedName>
</protein>